<protein>
    <recommendedName>
        <fullName evidence="4">Cullin family profile domain-containing protein</fullName>
    </recommendedName>
</protein>
<keyword evidence="6" id="KW-1185">Reference proteome</keyword>
<keyword evidence="1" id="KW-0832">Ubl conjugation</keyword>
<sequence>MISKLKTECGCQFTSKLEGMFKDMQVSNTIMEEFKNHVHSQGMNLSGVDLSVRILTTGFWPTQSSTPNSKHSGRQLTLQPQLGTAFINAVFYGSKQEAENVCLMLFNNRERLTLEEIQQETDIPEKDLIRALQSLSMGKLQQRLLMRTPKTKEIEPSNEFYVNDGFVSKFHKVKIQTVAAREKTDQNVAKLETKLMRTVNMKLKLQLLELMKSRKKMAHNLLVSDVTTQLRSRFLPSPVIIKKRIEGLIEREYLARTPEDRKVYIYLA</sequence>
<dbReference type="PROSITE" id="PS01256">
    <property type="entry name" value="CULLIN_1"/>
    <property type="match status" value="1"/>
</dbReference>
<dbReference type="SUPFAM" id="SSF46785">
    <property type="entry name" value="Winged helix' DNA-binding domain"/>
    <property type="match status" value="1"/>
</dbReference>
<evidence type="ECO:0000256" key="3">
    <source>
        <dbReference type="RuleBase" id="RU003829"/>
    </source>
</evidence>
<evidence type="ECO:0000256" key="1">
    <source>
        <dbReference type="ARBA" id="ARBA00022843"/>
    </source>
</evidence>
<accession>A0A9J6C529</accession>
<dbReference type="Proteomes" id="UP001107558">
    <property type="component" value="Chromosome 2"/>
</dbReference>
<dbReference type="InterPro" id="IPR016158">
    <property type="entry name" value="Cullin_homology"/>
</dbReference>
<gene>
    <name evidence="5" type="ORF">PVAND_006502</name>
</gene>
<reference evidence="5" key="1">
    <citation type="submission" date="2021-03" db="EMBL/GenBank/DDBJ databases">
        <title>Chromosome level genome of the anhydrobiotic midge Polypedilum vanderplanki.</title>
        <authorList>
            <person name="Yoshida Y."/>
            <person name="Kikawada T."/>
            <person name="Gusev O."/>
        </authorList>
    </citation>
    <scope>NUCLEOTIDE SEQUENCE</scope>
    <source>
        <strain evidence="5">NIAS01</strain>
        <tissue evidence="5">Whole body or cell culture</tissue>
    </source>
</reference>
<dbReference type="SMART" id="SM00884">
    <property type="entry name" value="Cullin_Nedd8"/>
    <property type="match status" value="1"/>
</dbReference>
<dbReference type="GO" id="GO:0031625">
    <property type="term" value="F:ubiquitin protein ligase binding"/>
    <property type="evidence" value="ECO:0007669"/>
    <property type="project" value="InterPro"/>
</dbReference>
<dbReference type="Pfam" id="PF26557">
    <property type="entry name" value="Cullin_AB"/>
    <property type="match status" value="1"/>
</dbReference>
<evidence type="ECO:0000259" key="4">
    <source>
        <dbReference type="PROSITE" id="PS50069"/>
    </source>
</evidence>
<dbReference type="OrthoDB" id="27073at2759"/>
<dbReference type="InterPro" id="IPR036390">
    <property type="entry name" value="WH_DNA-bd_sf"/>
</dbReference>
<dbReference type="InterPro" id="IPR001373">
    <property type="entry name" value="Cullin_N"/>
</dbReference>
<dbReference type="SUPFAM" id="SSF75632">
    <property type="entry name" value="Cullin homology domain"/>
    <property type="match status" value="1"/>
</dbReference>
<dbReference type="InterPro" id="IPR016157">
    <property type="entry name" value="Cullin_CS"/>
</dbReference>
<feature type="domain" description="Cullin family profile" evidence="4">
    <location>
        <begin position="1"/>
        <end position="136"/>
    </location>
</feature>
<dbReference type="Gene3D" id="1.10.10.10">
    <property type="entry name" value="Winged helix-like DNA-binding domain superfamily/Winged helix DNA-binding domain"/>
    <property type="match status" value="1"/>
</dbReference>
<dbReference type="InterPro" id="IPR036317">
    <property type="entry name" value="Cullin_homology_sf"/>
</dbReference>
<dbReference type="Pfam" id="PF10557">
    <property type="entry name" value="Cullin_Nedd8"/>
    <property type="match status" value="1"/>
</dbReference>
<evidence type="ECO:0000256" key="2">
    <source>
        <dbReference type="PROSITE-ProRule" id="PRU00330"/>
    </source>
</evidence>
<dbReference type="InterPro" id="IPR019559">
    <property type="entry name" value="Cullin_neddylation_domain"/>
</dbReference>
<dbReference type="InterPro" id="IPR045093">
    <property type="entry name" value="Cullin"/>
</dbReference>
<dbReference type="Gene3D" id="3.30.230.130">
    <property type="entry name" value="Cullin, Chain C, Domain 2"/>
    <property type="match status" value="1"/>
</dbReference>
<proteinExistence type="inferred from homology"/>
<dbReference type="InterPro" id="IPR059120">
    <property type="entry name" value="Cullin-like_AB"/>
</dbReference>
<dbReference type="GO" id="GO:0006511">
    <property type="term" value="P:ubiquitin-dependent protein catabolic process"/>
    <property type="evidence" value="ECO:0007669"/>
    <property type="project" value="InterPro"/>
</dbReference>
<dbReference type="Pfam" id="PF00888">
    <property type="entry name" value="Cullin"/>
    <property type="match status" value="1"/>
</dbReference>
<dbReference type="PANTHER" id="PTHR11932">
    <property type="entry name" value="CULLIN"/>
    <property type="match status" value="1"/>
</dbReference>
<comment type="similarity">
    <text evidence="2 3">Belongs to the cullin family.</text>
</comment>
<dbReference type="SMART" id="SM00182">
    <property type="entry name" value="CULLIN"/>
    <property type="match status" value="1"/>
</dbReference>
<dbReference type="AlphaFoldDB" id="A0A9J6C529"/>
<organism evidence="5 6">
    <name type="scientific">Polypedilum vanderplanki</name>
    <name type="common">Sleeping chironomid midge</name>
    <dbReference type="NCBI Taxonomy" id="319348"/>
    <lineage>
        <taxon>Eukaryota</taxon>
        <taxon>Metazoa</taxon>
        <taxon>Ecdysozoa</taxon>
        <taxon>Arthropoda</taxon>
        <taxon>Hexapoda</taxon>
        <taxon>Insecta</taxon>
        <taxon>Pterygota</taxon>
        <taxon>Neoptera</taxon>
        <taxon>Endopterygota</taxon>
        <taxon>Diptera</taxon>
        <taxon>Nematocera</taxon>
        <taxon>Chironomoidea</taxon>
        <taxon>Chironomidae</taxon>
        <taxon>Chironominae</taxon>
        <taxon>Polypedilum</taxon>
        <taxon>Polypedilum</taxon>
    </lineage>
</organism>
<evidence type="ECO:0000313" key="5">
    <source>
        <dbReference type="EMBL" id="KAG5676686.1"/>
    </source>
</evidence>
<dbReference type="Gene3D" id="1.20.1310.10">
    <property type="entry name" value="Cullin Repeats"/>
    <property type="match status" value="1"/>
</dbReference>
<dbReference type="GO" id="GO:0031461">
    <property type="term" value="C:cullin-RING ubiquitin ligase complex"/>
    <property type="evidence" value="ECO:0007669"/>
    <property type="project" value="InterPro"/>
</dbReference>
<dbReference type="EMBL" id="JADBJN010000002">
    <property type="protein sequence ID" value="KAG5676686.1"/>
    <property type="molecule type" value="Genomic_DNA"/>
</dbReference>
<name>A0A9J6C529_POLVA</name>
<dbReference type="InterPro" id="IPR036388">
    <property type="entry name" value="WH-like_DNA-bd_sf"/>
</dbReference>
<comment type="caution">
    <text evidence="5">The sequence shown here is derived from an EMBL/GenBank/DDBJ whole genome shotgun (WGS) entry which is preliminary data.</text>
</comment>
<evidence type="ECO:0000313" key="6">
    <source>
        <dbReference type="Proteomes" id="UP001107558"/>
    </source>
</evidence>
<dbReference type="PROSITE" id="PS50069">
    <property type="entry name" value="CULLIN_2"/>
    <property type="match status" value="1"/>
</dbReference>